<keyword evidence="5 6" id="KW-0472">Membrane</keyword>
<accession>A0ABU1WRH5</accession>
<evidence type="ECO:0000256" key="5">
    <source>
        <dbReference type="ARBA" id="ARBA00023136"/>
    </source>
</evidence>
<feature type="transmembrane region" description="Helical" evidence="6">
    <location>
        <begin position="367"/>
        <end position="386"/>
    </location>
</feature>
<keyword evidence="3 6" id="KW-0812">Transmembrane</keyword>
<evidence type="ECO:0000256" key="2">
    <source>
        <dbReference type="ARBA" id="ARBA00022475"/>
    </source>
</evidence>
<evidence type="ECO:0000256" key="6">
    <source>
        <dbReference type="SAM" id="Phobius"/>
    </source>
</evidence>
<feature type="transmembrane region" description="Helical" evidence="6">
    <location>
        <begin position="215"/>
        <end position="236"/>
    </location>
</feature>
<dbReference type="Gene3D" id="1.20.1250.20">
    <property type="entry name" value="MFS general substrate transporter like domains"/>
    <property type="match status" value="2"/>
</dbReference>
<dbReference type="InterPro" id="IPR050189">
    <property type="entry name" value="MFS_Efflux_Transporters"/>
</dbReference>
<keyword evidence="2" id="KW-1003">Cell membrane</keyword>
<feature type="transmembrane region" description="Helical" evidence="6">
    <location>
        <begin position="282"/>
        <end position="301"/>
    </location>
</feature>
<dbReference type="InterPro" id="IPR036259">
    <property type="entry name" value="MFS_trans_sf"/>
</dbReference>
<dbReference type="PANTHER" id="PTHR43124">
    <property type="entry name" value="PURINE EFFLUX PUMP PBUE"/>
    <property type="match status" value="1"/>
</dbReference>
<evidence type="ECO:0000256" key="3">
    <source>
        <dbReference type="ARBA" id="ARBA00022692"/>
    </source>
</evidence>
<feature type="transmembrane region" description="Helical" evidence="6">
    <location>
        <begin position="256"/>
        <end position="275"/>
    </location>
</feature>
<feature type="transmembrane region" description="Helical" evidence="6">
    <location>
        <begin position="88"/>
        <end position="107"/>
    </location>
</feature>
<dbReference type="EMBL" id="JAVDWU010000009">
    <property type="protein sequence ID" value="MDR7151873.1"/>
    <property type="molecule type" value="Genomic_DNA"/>
</dbReference>
<feature type="transmembrane region" description="Helical" evidence="6">
    <location>
        <begin position="60"/>
        <end position="81"/>
    </location>
</feature>
<feature type="transmembrane region" description="Helical" evidence="6">
    <location>
        <begin position="21"/>
        <end position="40"/>
    </location>
</feature>
<reference evidence="7 8" key="1">
    <citation type="submission" date="2023-07" db="EMBL/GenBank/DDBJ databases">
        <title>Sorghum-associated microbial communities from plants grown in Nebraska, USA.</title>
        <authorList>
            <person name="Schachtman D."/>
        </authorList>
    </citation>
    <scope>NUCLEOTIDE SEQUENCE [LARGE SCALE GENOMIC DNA]</scope>
    <source>
        <strain evidence="7 8">4249</strain>
    </source>
</reference>
<feature type="transmembrane region" description="Helical" evidence="6">
    <location>
        <begin position="307"/>
        <end position="330"/>
    </location>
</feature>
<evidence type="ECO:0000256" key="4">
    <source>
        <dbReference type="ARBA" id="ARBA00022989"/>
    </source>
</evidence>
<dbReference type="InterPro" id="IPR011701">
    <property type="entry name" value="MFS"/>
</dbReference>
<gene>
    <name evidence="7" type="ORF">J2W49_003849</name>
</gene>
<dbReference type="RefSeq" id="WP_405001053.1">
    <property type="nucleotide sequence ID" value="NZ_JAVDWU010000009.1"/>
</dbReference>
<feature type="transmembrane region" description="Helical" evidence="6">
    <location>
        <begin position="145"/>
        <end position="164"/>
    </location>
</feature>
<dbReference type="Proteomes" id="UP001265700">
    <property type="component" value="Unassembled WGS sequence"/>
</dbReference>
<evidence type="ECO:0000313" key="8">
    <source>
        <dbReference type="Proteomes" id="UP001265700"/>
    </source>
</evidence>
<name>A0ABU1WRH5_9BURK</name>
<dbReference type="SUPFAM" id="SSF103473">
    <property type="entry name" value="MFS general substrate transporter"/>
    <property type="match status" value="1"/>
</dbReference>
<comment type="caution">
    <text evidence="7">The sequence shown here is derived from an EMBL/GenBank/DDBJ whole genome shotgun (WGS) entry which is preliminary data.</text>
</comment>
<feature type="transmembrane region" description="Helical" evidence="6">
    <location>
        <begin position="113"/>
        <end position="133"/>
    </location>
</feature>
<keyword evidence="4 6" id="KW-1133">Transmembrane helix</keyword>
<feature type="transmembrane region" description="Helical" evidence="6">
    <location>
        <begin position="342"/>
        <end position="361"/>
    </location>
</feature>
<sequence>MKPSNTLSIEGGLAGPLFTNLAVVALVVFSALAPLLLLVAPAVATQLATQLGWGPSQIGTYFSVELGGLSLATLPSLLWLGRVNARHVALVAALVFAGGNLATALWMPEDFNTLLALRALTAFGGGTLMVLCMTSAGVSPNRDRVYGLWVLGQLVAGAVGLYLLPQMFDALGLRSLYAALAMLTLVAMPLIRGFDPFLGRAAQAAAGARLSGVGLGVAALSIGGVLALYLAIGGVWTFVGTAARQAGVDAAADGTLLALASLMGIAGAATASWIGDRCNRSIMMLVGYGLLVLSLVGLAQWTTVVGYGAAVFAFKFAWTFVLPFVLAAVANQDPSGRLISGLHFVIGMGLAVGPLLAGVLLERGAGLTVLFLSAAAIGAVSCVALLRVERAQ</sequence>
<proteinExistence type="predicted"/>
<evidence type="ECO:0000256" key="1">
    <source>
        <dbReference type="ARBA" id="ARBA00004651"/>
    </source>
</evidence>
<dbReference type="Pfam" id="PF07690">
    <property type="entry name" value="MFS_1"/>
    <property type="match status" value="1"/>
</dbReference>
<keyword evidence="8" id="KW-1185">Reference proteome</keyword>
<dbReference type="PANTHER" id="PTHR43124:SF10">
    <property type="entry name" value="PURINE EFFLUX PUMP PBUE"/>
    <property type="match status" value="1"/>
</dbReference>
<evidence type="ECO:0000313" key="7">
    <source>
        <dbReference type="EMBL" id="MDR7151873.1"/>
    </source>
</evidence>
<comment type="subcellular location">
    <subcellularLocation>
        <location evidence="1">Cell membrane</location>
        <topology evidence="1">Multi-pass membrane protein</topology>
    </subcellularLocation>
</comment>
<organism evidence="7 8">
    <name type="scientific">Hydrogenophaga palleronii</name>
    <dbReference type="NCBI Taxonomy" id="65655"/>
    <lineage>
        <taxon>Bacteria</taxon>
        <taxon>Pseudomonadati</taxon>
        <taxon>Pseudomonadota</taxon>
        <taxon>Betaproteobacteria</taxon>
        <taxon>Burkholderiales</taxon>
        <taxon>Comamonadaceae</taxon>
        <taxon>Hydrogenophaga</taxon>
    </lineage>
</organism>
<protein>
    <submittedName>
        <fullName evidence="7">MFS family arabinose efflux permease</fullName>
    </submittedName>
</protein>
<feature type="transmembrane region" description="Helical" evidence="6">
    <location>
        <begin position="176"/>
        <end position="194"/>
    </location>
</feature>